<dbReference type="InterPro" id="IPR006035">
    <property type="entry name" value="Ureohydrolase"/>
</dbReference>
<gene>
    <name evidence="4" type="ORF">OM074_14130</name>
</gene>
<dbReference type="PANTHER" id="PTHR11358">
    <property type="entry name" value="ARGINASE/AGMATINASE"/>
    <property type="match status" value="1"/>
</dbReference>
<evidence type="ECO:0000256" key="3">
    <source>
        <dbReference type="PROSITE-ProRule" id="PRU00742"/>
    </source>
</evidence>
<comment type="caution">
    <text evidence="4">The sequence shown here is derived from an EMBL/GenBank/DDBJ whole genome shotgun (WGS) entry which is preliminary data.</text>
</comment>
<dbReference type="GO" id="GO:0008783">
    <property type="term" value="F:agmatinase activity"/>
    <property type="evidence" value="ECO:0007669"/>
    <property type="project" value="TreeGrafter"/>
</dbReference>
<evidence type="ECO:0000256" key="1">
    <source>
        <dbReference type="ARBA" id="ARBA00022723"/>
    </source>
</evidence>
<dbReference type="PROSITE" id="PS51409">
    <property type="entry name" value="ARGINASE_2"/>
    <property type="match status" value="1"/>
</dbReference>
<evidence type="ECO:0000313" key="5">
    <source>
        <dbReference type="Proteomes" id="UP001207408"/>
    </source>
</evidence>
<dbReference type="Pfam" id="PF00491">
    <property type="entry name" value="Arginase"/>
    <property type="match status" value="1"/>
</dbReference>
<accession>A0AAE3SLR6</accession>
<dbReference type="Proteomes" id="UP001207408">
    <property type="component" value="Unassembled WGS sequence"/>
</dbReference>
<proteinExistence type="inferred from homology"/>
<dbReference type="EMBL" id="JAPDPI010000029">
    <property type="protein sequence ID" value="MCW3806770.1"/>
    <property type="molecule type" value="Genomic_DNA"/>
</dbReference>
<dbReference type="SUPFAM" id="SSF52768">
    <property type="entry name" value="Arginase/deacetylase"/>
    <property type="match status" value="1"/>
</dbReference>
<name>A0AAE3SLR6_9BACT</name>
<reference evidence="4" key="1">
    <citation type="submission" date="2022-10" db="EMBL/GenBank/DDBJ databases">
        <authorList>
            <person name="Yu W.X."/>
        </authorList>
    </citation>
    <scope>NUCLEOTIDE SEQUENCE</scope>
    <source>
        <strain evidence="4">D04</strain>
    </source>
</reference>
<sequence>MNISDFFEIVSKQNKSLGLMPEEDELSNQITYGFCSCIDEEISQYDVAIIGIADGVNAVGNEGVDKAVSEIRKHLACLRKTSRELRVIDLGNIKGKTLNDRFFALREVSKKLLEYQVVGLVLGGGQDYILPIAQSNVELADEVALSLVDSRLDFAVSESDYSSKSVLSQLKSNIGKSIFELNVIGVQKYLVGTSQEDQMNELYWDMVRLGEVRNDNIQQVEPLLRDADLVGFDVGAIQESYMPYYSNINVNGFTGYEACQIAWYAGMSDNLKFFCLQEFNPDFDDKEKGAGLSAQIVWHLLEGISQKIIDVPNIDSESYKIFIVHLHNFSEDIRFYTNRVNDRWWIEVPWKEDVRVLACSKLDYELTQGGNMPDKWWRFFQKGLQI</sequence>
<evidence type="ECO:0000313" key="4">
    <source>
        <dbReference type="EMBL" id="MCW3806770.1"/>
    </source>
</evidence>
<keyword evidence="5" id="KW-1185">Reference proteome</keyword>
<dbReference type="GO" id="GO:0033389">
    <property type="term" value="P:putrescine biosynthetic process from arginine, via agmatine"/>
    <property type="evidence" value="ECO:0007669"/>
    <property type="project" value="TreeGrafter"/>
</dbReference>
<evidence type="ECO:0000256" key="2">
    <source>
        <dbReference type="ARBA" id="ARBA00022801"/>
    </source>
</evidence>
<comment type="similarity">
    <text evidence="3">Belongs to the arginase family.</text>
</comment>
<organism evidence="4 5">
    <name type="scientific">Plebeiibacterium marinum</name>
    <dbReference type="NCBI Taxonomy" id="2992111"/>
    <lineage>
        <taxon>Bacteria</taxon>
        <taxon>Pseudomonadati</taxon>
        <taxon>Bacteroidota</taxon>
        <taxon>Bacteroidia</taxon>
        <taxon>Marinilabiliales</taxon>
        <taxon>Marinilabiliaceae</taxon>
        <taxon>Plebeiibacterium</taxon>
    </lineage>
</organism>
<dbReference type="InterPro" id="IPR023696">
    <property type="entry name" value="Ureohydrolase_dom_sf"/>
</dbReference>
<protein>
    <submittedName>
        <fullName evidence="4">Arginase family protein</fullName>
    </submittedName>
</protein>
<dbReference type="AlphaFoldDB" id="A0AAE3SLR6"/>
<dbReference type="Gene3D" id="3.40.800.10">
    <property type="entry name" value="Ureohydrolase domain"/>
    <property type="match status" value="1"/>
</dbReference>
<dbReference type="PANTHER" id="PTHR11358:SF26">
    <property type="entry name" value="GUANIDINO ACID HYDROLASE, MITOCHONDRIAL"/>
    <property type="match status" value="1"/>
</dbReference>
<dbReference type="RefSeq" id="WP_301200511.1">
    <property type="nucleotide sequence ID" value="NZ_JAPDPI010000029.1"/>
</dbReference>
<keyword evidence="1" id="KW-0479">Metal-binding</keyword>
<keyword evidence="2" id="KW-0378">Hydrolase</keyword>
<dbReference type="GO" id="GO:0046872">
    <property type="term" value="F:metal ion binding"/>
    <property type="evidence" value="ECO:0007669"/>
    <property type="project" value="UniProtKB-KW"/>
</dbReference>